<gene>
    <name evidence="3" type="ORF">M6B38_166060</name>
</gene>
<sequence length="197" mass="21817">MSERTVSRPRKPIPPSSISPKSQTLTLILKMRKLLLPLLLSLSFLFLYFFLSPSSSPSNPNSSPSPSSRPRVPKIYLYDLPNKFTGGVVEKYAAVRSAAAKYPGHQHSAEWALLEDLRRPDRSGSPVERTADPEVADLFYVPFFSSLSLIVNPIRPAEGDEGKSAAAYSDEEVQEELMEWWKEASTGRGIMGGTMSL</sequence>
<feature type="domain" description="Exostosin GT47" evidence="2">
    <location>
        <begin position="73"/>
        <end position="182"/>
    </location>
</feature>
<reference evidence="3" key="2">
    <citation type="submission" date="2023-04" db="EMBL/GenBank/DDBJ databases">
        <authorList>
            <person name="Bruccoleri R.E."/>
            <person name="Oakeley E.J."/>
            <person name="Faust A.-M."/>
            <person name="Dessus-Babus S."/>
            <person name="Altorfer M."/>
            <person name="Burckhardt D."/>
            <person name="Oertli M."/>
            <person name="Naumann U."/>
            <person name="Petersen F."/>
            <person name="Wong J."/>
        </authorList>
    </citation>
    <scope>NUCLEOTIDE SEQUENCE</scope>
    <source>
        <strain evidence="3">GSM-AAB239-AS_SAM_17_03QT</strain>
        <tissue evidence="3">Leaf</tissue>
    </source>
</reference>
<evidence type="ECO:0000259" key="2">
    <source>
        <dbReference type="Pfam" id="PF03016"/>
    </source>
</evidence>
<evidence type="ECO:0000313" key="3">
    <source>
        <dbReference type="EMBL" id="KAJ6808877.1"/>
    </source>
</evidence>
<proteinExistence type="predicted"/>
<name>A0AAX6EXH4_IRIPA</name>
<comment type="caution">
    <text evidence="3">The sequence shown here is derived from an EMBL/GenBank/DDBJ whole genome shotgun (WGS) entry which is preliminary data.</text>
</comment>
<dbReference type="AlphaFoldDB" id="A0AAX6EXH4"/>
<reference evidence="3" key="1">
    <citation type="journal article" date="2023" name="GigaByte">
        <title>Genome assembly of the bearded iris, Iris pallida Lam.</title>
        <authorList>
            <person name="Bruccoleri R.E."/>
            <person name="Oakeley E.J."/>
            <person name="Faust A.M.E."/>
            <person name="Altorfer M."/>
            <person name="Dessus-Babus S."/>
            <person name="Burckhardt D."/>
            <person name="Oertli M."/>
            <person name="Naumann U."/>
            <person name="Petersen F."/>
            <person name="Wong J."/>
        </authorList>
    </citation>
    <scope>NUCLEOTIDE SEQUENCE</scope>
    <source>
        <strain evidence="3">GSM-AAB239-AS_SAM_17_03QT</strain>
    </source>
</reference>
<keyword evidence="4" id="KW-1185">Reference proteome</keyword>
<dbReference type="Proteomes" id="UP001140949">
    <property type="component" value="Unassembled WGS sequence"/>
</dbReference>
<dbReference type="EMBL" id="JANAVB010033219">
    <property type="protein sequence ID" value="KAJ6808877.1"/>
    <property type="molecule type" value="Genomic_DNA"/>
</dbReference>
<evidence type="ECO:0000313" key="4">
    <source>
        <dbReference type="Proteomes" id="UP001140949"/>
    </source>
</evidence>
<feature type="region of interest" description="Disordered" evidence="1">
    <location>
        <begin position="1"/>
        <end position="20"/>
    </location>
</feature>
<evidence type="ECO:0000256" key="1">
    <source>
        <dbReference type="SAM" id="MobiDB-lite"/>
    </source>
</evidence>
<protein>
    <submittedName>
        <fullName evidence="3">Arabinosyltransferase ARAD1</fullName>
    </submittedName>
</protein>
<organism evidence="3 4">
    <name type="scientific">Iris pallida</name>
    <name type="common">Sweet iris</name>
    <dbReference type="NCBI Taxonomy" id="29817"/>
    <lineage>
        <taxon>Eukaryota</taxon>
        <taxon>Viridiplantae</taxon>
        <taxon>Streptophyta</taxon>
        <taxon>Embryophyta</taxon>
        <taxon>Tracheophyta</taxon>
        <taxon>Spermatophyta</taxon>
        <taxon>Magnoliopsida</taxon>
        <taxon>Liliopsida</taxon>
        <taxon>Asparagales</taxon>
        <taxon>Iridaceae</taxon>
        <taxon>Iridoideae</taxon>
        <taxon>Irideae</taxon>
        <taxon>Iris</taxon>
    </lineage>
</organism>
<dbReference type="InterPro" id="IPR040911">
    <property type="entry name" value="Exostosin_GT47"/>
</dbReference>
<accession>A0AAX6EXH4</accession>
<dbReference type="Pfam" id="PF03016">
    <property type="entry name" value="Exostosin_GT47"/>
    <property type="match status" value="1"/>
</dbReference>